<name>A0A6M0CGG3_9FLAO</name>
<evidence type="ECO:0000313" key="3">
    <source>
        <dbReference type="Proteomes" id="UP000474296"/>
    </source>
</evidence>
<sequence>MIATTLRRDVGIINTEGVISSTRPCNYWLIVFKQILSTKRKKNFQLKYLVFLLPIFGLIFLLLTSNYEAILPMFIVSIFAIAIAFALLGYFDRYGFLNLESIDNLAKFIIDIKGDVKQNLASITLNLGDLQKSEHEVDPKRLGIKPKAKTKFKAHQLNRIRAKFFLKDNSFVQVSLHQMVVRVTTSKRRSSGKYKTKVKYKHRFYYLLTLRLNANTSQVLSADRLGMLSDKYIITCDTIDGYHYIKIKYKEKLHSLPKKISNQQKTATSYYSDMLTYLYVNNVYTRTNNLNKIGN</sequence>
<protein>
    <submittedName>
        <fullName evidence="2">Uncharacterized protein</fullName>
    </submittedName>
</protein>
<dbReference type="RefSeq" id="WP_164029814.1">
    <property type="nucleotide sequence ID" value="NZ_JAABOQ010000002.1"/>
</dbReference>
<comment type="caution">
    <text evidence="2">The sequence shown here is derived from an EMBL/GenBank/DDBJ whole genome shotgun (WGS) entry which is preliminary data.</text>
</comment>
<accession>A0A6M0CGG3</accession>
<reference evidence="2 3" key="1">
    <citation type="submission" date="2020-01" db="EMBL/GenBank/DDBJ databases">
        <title>Spongiivirga citrea KCTC 32990T.</title>
        <authorList>
            <person name="Wang G."/>
        </authorList>
    </citation>
    <scope>NUCLEOTIDE SEQUENCE [LARGE SCALE GENOMIC DNA]</scope>
    <source>
        <strain evidence="2 3">KCTC 32990</strain>
    </source>
</reference>
<evidence type="ECO:0000256" key="1">
    <source>
        <dbReference type="SAM" id="Phobius"/>
    </source>
</evidence>
<keyword evidence="1" id="KW-0812">Transmembrane</keyword>
<organism evidence="2 3">
    <name type="scientific">Spongiivirga citrea</name>
    <dbReference type="NCBI Taxonomy" id="1481457"/>
    <lineage>
        <taxon>Bacteria</taxon>
        <taxon>Pseudomonadati</taxon>
        <taxon>Bacteroidota</taxon>
        <taxon>Flavobacteriia</taxon>
        <taxon>Flavobacteriales</taxon>
        <taxon>Flavobacteriaceae</taxon>
        <taxon>Spongiivirga</taxon>
    </lineage>
</organism>
<dbReference type="Proteomes" id="UP000474296">
    <property type="component" value="Unassembled WGS sequence"/>
</dbReference>
<dbReference type="AlphaFoldDB" id="A0A6M0CGG3"/>
<evidence type="ECO:0000313" key="2">
    <source>
        <dbReference type="EMBL" id="NER16542.1"/>
    </source>
</evidence>
<gene>
    <name evidence="2" type="ORF">GWK10_04935</name>
</gene>
<keyword evidence="1" id="KW-0472">Membrane</keyword>
<keyword evidence="3" id="KW-1185">Reference proteome</keyword>
<keyword evidence="1" id="KW-1133">Transmembrane helix</keyword>
<feature type="transmembrane region" description="Helical" evidence="1">
    <location>
        <begin position="46"/>
        <end position="63"/>
    </location>
</feature>
<proteinExistence type="predicted"/>
<dbReference type="EMBL" id="JAABOQ010000002">
    <property type="protein sequence ID" value="NER16542.1"/>
    <property type="molecule type" value="Genomic_DNA"/>
</dbReference>
<feature type="transmembrane region" description="Helical" evidence="1">
    <location>
        <begin position="69"/>
        <end position="91"/>
    </location>
</feature>